<dbReference type="PANTHER" id="PTHR10333">
    <property type="entry name" value="INHIBITOR OF GROWTH PROTEIN"/>
    <property type="match status" value="1"/>
</dbReference>
<dbReference type="GO" id="GO:0005634">
    <property type="term" value="C:nucleus"/>
    <property type="evidence" value="ECO:0007669"/>
    <property type="project" value="UniProtKB-SubCell"/>
</dbReference>
<evidence type="ECO:0000256" key="4">
    <source>
        <dbReference type="ARBA" id="ARBA00022771"/>
    </source>
</evidence>
<gene>
    <name evidence="11" type="ORF">EJ08DRAFT_644031</name>
</gene>
<evidence type="ECO:0000313" key="12">
    <source>
        <dbReference type="Proteomes" id="UP000800235"/>
    </source>
</evidence>
<evidence type="ECO:0000256" key="8">
    <source>
        <dbReference type="PROSITE-ProRule" id="PRU00146"/>
    </source>
</evidence>
<dbReference type="InterPro" id="IPR001965">
    <property type="entry name" value="Znf_PHD"/>
</dbReference>
<evidence type="ECO:0000259" key="10">
    <source>
        <dbReference type="PROSITE" id="PS50016"/>
    </source>
</evidence>
<dbReference type="OrthoDB" id="5411773at2759"/>
<comment type="caution">
    <text evidence="11">The sequence shown here is derived from an EMBL/GenBank/DDBJ whole genome shotgun (WGS) entry which is preliminary data.</text>
</comment>
<keyword evidence="3 7" id="KW-0479">Metal-binding</keyword>
<dbReference type="SUPFAM" id="SSF57903">
    <property type="entry name" value="FYVE/PHD zinc finger"/>
    <property type="match status" value="1"/>
</dbReference>
<feature type="region of interest" description="Disordered" evidence="9">
    <location>
        <begin position="509"/>
        <end position="701"/>
    </location>
</feature>
<dbReference type="InterPro" id="IPR013083">
    <property type="entry name" value="Znf_RING/FYVE/PHD"/>
</dbReference>
<reference evidence="11" key="1">
    <citation type="journal article" date="2020" name="Stud. Mycol.">
        <title>101 Dothideomycetes genomes: a test case for predicting lifestyles and emergence of pathogens.</title>
        <authorList>
            <person name="Haridas S."/>
            <person name="Albert R."/>
            <person name="Binder M."/>
            <person name="Bloem J."/>
            <person name="Labutti K."/>
            <person name="Salamov A."/>
            <person name="Andreopoulos B."/>
            <person name="Baker S."/>
            <person name="Barry K."/>
            <person name="Bills G."/>
            <person name="Bluhm B."/>
            <person name="Cannon C."/>
            <person name="Castanera R."/>
            <person name="Culley D."/>
            <person name="Daum C."/>
            <person name="Ezra D."/>
            <person name="Gonzalez J."/>
            <person name="Henrissat B."/>
            <person name="Kuo A."/>
            <person name="Liang C."/>
            <person name="Lipzen A."/>
            <person name="Lutzoni F."/>
            <person name="Magnuson J."/>
            <person name="Mondo S."/>
            <person name="Nolan M."/>
            <person name="Ohm R."/>
            <person name="Pangilinan J."/>
            <person name="Park H.-J."/>
            <person name="Ramirez L."/>
            <person name="Alfaro M."/>
            <person name="Sun H."/>
            <person name="Tritt A."/>
            <person name="Yoshinaga Y."/>
            <person name="Zwiers L.-H."/>
            <person name="Turgeon B."/>
            <person name="Goodwin S."/>
            <person name="Spatafora J."/>
            <person name="Crous P."/>
            <person name="Grigoriev I."/>
        </authorList>
    </citation>
    <scope>NUCLEOTIDE SEQUENCE</scope>
    <source>
        <strain evidence="11">CBS 130266</strain>
    </source>
</reference>
<feature type="compositionally biased region" description="Basic residues" evidence="9">
    <location>
        <begin position="678"/>
        <end position="691"/>
    </location>
</feature>
<feature type="binding site" evidence="7">
    <location>
        <position position="720"/>
    </location>
    <ligand>
        <name>Zn(2+)</name>
        <dbReference type="ChEBI" id="CHEBI:29105"/>
        <label>1</label>
    </ligand>
</feature>
<dbReference type="InterPro" id="IPR019786">
    <property type="entry name" value="Zinc_finger_PHD-type_CS"/>
</dbReference>
<dbReference type="CDD" id="cd15505">
    <property type="entry name" value="PHD_ING"/>
    <property type="match status" value="1"/>
</dbReference>
<evidence type="ECO:0000256" key="7">
    <source>
        <dbReference type="PIRSR" id="PIRSR628651-51"/>
    </source>
</evidence>
<feature type="binding site" evidence="7">
    <location>
        <position position="744"/>
    </location>
    <ligand>
        <name>Zn(2+)</name>
        <dbReference type="ChEBI" id="CHEBI:29105"/>
        <label>1</label>
    </ligand>
</feature>
<feature type="binding site" evidence="7">
    <location>
        <position position="747"/>
    </location>
    <ligand>
        <name>Zn(2+)</name>
        <dbReference type="ChEBI" id="CHEBI:29105"/>
        <label>1</label>
    </ligand>
</feature>
<feature type="compositionally biased region" description="Polar residues" evidence="9">
    <location>
        <begin position="555"/>
        <end position="573"/>
    </location>
</feature>
<dbReference type="InterPro" id="IPR024610">
    <property type="entry name" value="ING_N_histone-binding"/>
</dbReference>
<keyword evidence="12" id="KW-1185">Reference proteome</keyword>
<comment type="subcellular location">
    <subcellularLocation>
        <location evidence="1">Nucleus</location>
    </subcellularLocation>
</comment>
<evidence type="ECO:0000256" key="1">
    <source>
        <dbReference type="ARBA" id="ARBA00004123"/>
    </source>
</evidence>
<dbReference type="EMBL" id="MU007167">
    <property type="protein sequence ID" value="KAF2416197.1"/>
    <property type="molecule type" value="Genomic_DNA"/>
</dbReference>
<feature type="domain" description="PHD-type" evidence="10">
    <location>
        <begin position="717"/>
        <end position="768"/>
    </location>
</feature>
<dbReference type="Proteomes" id="UP000800235">
    <property type="component" value="Unassembled WGS sequence"/>
</dbReference>
<dbReference type="AlphaFoldDB" id="A0A9P4TRX5"/>
<accession>A0A9P4TRX5</accession>
<feature type="compositionally biased region" description="Pro residues" evidence="9">
    <location>
        <begin position="141"/>
        <end position="154"/>
    </location>
</feature>
<dbReference type="InterPro" id="IPR011011">
    <property type="entry name" value="Znf_FYVE_PHD"/>
</dbReference>
<evidence type="ECO:0000256" key="3">
    <source>
        <dbReference type="ARBA" id="ARBA00022723"/>
    </source>
</evidence>
<feature type="binding site" evidence="7">
    <location>
        <position position="738"/>
    </location>
    <ligand>
        <name>Zn(2+)</name>
        <dbReference type="ChEBI" id="CHEBI:29105"/>
        <label>2</label>
    </ligand>
</feature>
<proteinExistence type="inferred from homology"/>
<keyword evidence="6" id="KW-0539">Nucleus</keyword>
<dbReference type="PANTHER" id="PTHR10333:SF94">
    <property type="entry name" value="FINGER DOMAIN PROTEIN, PUTATIVE (AFU_ORTHOLOGUE AFUA_3G11940)-RELATED"/>
    <property type="match status" value="1"/>
</dbReference>
<protein>
    <recommendedName>
        <fullName evidence="10">PHD-type domain-containing protein</fullName>
    </recommendedName>
</protein>
<dbReference type="SMART" id="SM00249">
    <property type="entry name" value="PHD"/>
    <property type="match status" value="1"/>
</dbReference>
<feature type="binding site" evidence="7">
    <location>
        <position position="733"/>
    </location>
    <ligand>
        <name>Zn(2+)</name>
        <dbReference type="ChEBI" id="CHEBI:29105"/>
        <label>2</label>
    </ligand>
</feature>
<feature type="region of interest" description="Disordered" evidence="9">
    <location>
        <begin position="335"/>
        <end position="359"/>
    </location>
</feature>
<feature type="compositionally biased region" description="Basic residues" evidence="9">
    <location>
        <begin position="232"/>
        <end position="252"/>
    </location>
</feature>
<dbReference type="PROSITE" id="PS01359">
    <property type="entry name" value="ZF_PHD_1"/>
    <property type="match status" value="1"/>
</dbReference>
<organism evidence="11 12">
    <name type="scientific">Tothia fuscella</name>
    <dbReference type="NCBI Taxonomy" id="1048955"/>
    <lineage>
        <taxon>Eukaryota</taxon>
        <taxon>Fungi</taxon>
        <taxon>Dikarya</taxon>
        <taxon>Ascomycota</taxon>
        <taxon>Pezizomycotina</taxon>
        <taxon>Dothideomycetes</taxon>
        <taxon>Pleosporomycetidae</taxon>
        <taxon>Venturiales</taxon>
        <taxon>Cylindrosympodiaceae</taxon>
        <taxon>Tothia</taxon>
    </lineage>
</organism>
<feature type="binding site" evidence="7">
    <location>
        <position position="722"/>
    </location>
    <ligand>
        <name>Zn(2+)</name>
        <dbReference type="ChEBI" id="CHEBI:29105"/>
        <label>1</label>
    </ligand>
</feature>
<name>A0A9P4TRX5_9PEZI</name>
<dbReference type="GO" id="GO:0008270">
    <property type="term" value="F:zinc ion binding"/>
    <property type="evidence" value="ECO:0007669"/>
    <property type="project" value="UniProtKB-KW"/>
</dbReference>
<dbReference type="GO" id="GO:0006355">
    <property type="term" value="P:regulation of DNA-templated transcription"/>
    <property type="evidence" value="ECO:0007669"/>
    <property type="project" value="TreeGrafter"/>
</dbReference>
<sequence>MLDMATETETEAEVPDTLTTITLEPPADPDGQATVNDFLDYTEYFPSDLIRSLTLIGKLDHDYKNAAARVHDLTTTYGALPTLVASDRPDPQALRTQISIALEQAISFREAAYAEAARLADVAERHSSRLTSIKKKLQALPEPPSRDPTPPPVSPQNIRTRKPEVDRVPRITLHVDGGRKPTTGARQPKHRQILVPGQVLPPRGPENDVFTESEGETAVESADDLVDDATKGRNKVPKTPKPQKLKIVKPPRPRPQGVMGTNVHSSVAGISTSNALAMLTPPPQDAKPGSKHKPWFKLTEFEMAKLRKQMKKNAIWTPSDTMIRRVLTETGRGRDNYDKAKAQSDAAGEPLIDEDPVDPTKATLAPGEVLWNATPGKAEADLINRGMRLNEAKKNKKEQIAKQAAIDAVELQRATQKIENIGQSFTDLFKHNHSTPVSESVISLPASTKKPAKKRKREVDVATVESTSISSVTKEQIPKKLKINHSNIPIAPKPISKSKAVPTPIKTVTTTTTIPLAPAGPSTSPRTAPTRKAKTPTPALSSPTDVIKSPLPTPTALTAAQSRPRRSSIQSKIVETHESDLQKSRDIKAEPARDMRPRSRGNVIAGKAASAEPPASKRTSESSRGLREKRRASVVDAHPVSDPAPVSAAMQPRTTRGGRRPAPGLVTADEDGKGKVSVGKRKAAPKKKGTAPKKENGGKTVTTAEDGWDEVIDPDEPRYCLCGDVSYGTMIACENEDCEIEWFHLACVNLEAIPPRRVKWYCPDCRHKLGIDEKGNVTIPDGGSRRR</sequence>
<keyword evidence="5 7" id="KW-0862">Zinc</keyword>
<evidence type="ECO:0000313" key="11">
    <source>
        <dbReference type="EMBL" id="KAF2416197.1"/>
    </source>
</evidence>
<dbReference type="Gene3D" id="3.30.40.10">
    <property type="entry name" value="Zinc/RING finger domain, C3HC4 (zinc finger)"/>
    <property type="match status" value="1"/>
</dbReference>
<evidence type="ECO:0000256" key="2">
    <source>
        <dbReference type="ARBA" id="ARBA00010210"/>
    </source>
</evidence>
<feature type="region of interest" description="Disordered" evidence="9">
    <location>
        <begin position="136"/>
        <end position="161"/>
    </location>
</feature>
<evidence type="ECO:0000256" key="6">
    <source>
        <dbReference type="ARBA" id="ARBA00023242"/>
    </source>
</evidence>
<evidence type="ECO:0000256" key="5">
    <source>
        <dbReference type="ARBA" id="ARBA00022833"/>
    </source>
</evidence>
<dbReference type="SMART" id="SM01408">
    <property type="entry name" value="ING"/>
    <property type="match status" value="1"/>
</dbReference>
<dbReference type="GO" id="GO:0004402">
    <property type="term" value="F:histone acetyltransferase activity"/>
    <property type="evidence" value="ECO:0007669"/>
    <property type="project" value="TreeGrafter"/>
</dbReference>
<dbReference type="InterPro" id="IPR028651">
    <property type="entry name" value="ING_fam"/>
</dbReference>
<keyword evidence="4 8" id="KW-0863">Zinc-finger</keyword>
<dbReference type="GO" id="GO:0000123">
    <property type="term" value="C:histone acetyltransferase complex"/>
    <property type="evidence" value="ECO:0007669"/>
    <property type="project" value="TreeGrafter"/>
</dbReference>
<feature type="binding site" evidence="7">
    <location>
        <position position="762"/>
    </location>
    <ligand>
        <name>Zn(2+)</name>
        <dbReference type="ChEBI" id="CHEBI:29105"/>
        <label>2</label>
    </ligand>
</feature>
<feature type="binding site" evidence="7">
    <location>
        <position position="765"/>
    </location>
    <ligand>
        <name>Zn(2+)</name>
        <dbReference type="ChEBI" id="CHEBI:29105"/>
        <label>2</label>
    </ligand>
</feature>
<comment type="similarity">
    <text evidence="2">Belongs to the ING family.</text>
</comment>
<feature type="compositionally biased region" description="Basic and acidic residues" evidence="9">
    <location>
        <begin position="574"/>
        <end position="597"/>
    </location>
</feature>
<dbReference type="PROSITE" id="PS50016">
    <property type="entry name" value="ZF_PHD_2"/>
    <property type="match status" value="1"/>
</dbReference>
<feature type="region of interest" description="Disordered" evidence="9">
    <location>
        <begin position="229"/>
        <end position="261"/>
    </location>
</feature>
<evidence type="ECO:0000256" key="9">
    <source>
        <dbReference type="SAM" id="MobiDB-lite"/>
    </source>
</evidence>
<dbReference type="Gene3D" id="6.10.140.1740">
    <property type="match status" value="1"/>
</dbReference>
<dbReference type="InterPro" id="IPR019787">
    <property type="entry name" value="Znf_PHD-finger"/>
</dbReference>